<proteinExistence type="predicted"/>
<gene>
    <name evidence="3" type="ORF">FCM35_KLT06580</name>
</gene>
<keyword evidence="1" id="KW-0479">Metal-binding</keyword>
<reference evidence="3" key="1">
    <citation type="submission" date="2020-01" db="EMBL/GenBank/DDBJ databases">
        <title>Genome sequence of Kobresia littledalei, the first chromosome-level genome in the family Cyperaceae.</title>
        <authorList>
            <person name="Qu G."/>
        </authorList>
    </citation>
    <scope>NUCLEOTIDE SEQUENCE</scope>
    <source>
        <strain evidence="3">C.B.Clarke</strain>
        <tissue evidence="3">Leaf</tissue>
    </source>
</reference>
<name>A0A833VLN7_9POAL</name>
<comment type="caution">
    <text evidence="3">The sequence shown here is derived from an EMBL/GenBank/DDBJ whole genome shotgun (WGS) entry which is preliminary data.</text>
</comment>
<sequence>MAGTCKRKLKNKAKAKAEAKAQQAAAGCSTTSKPPFKKGERVLCGKKTKPNFTAAQLEFMRKHCFSCGDEFDDDKQLKSHNKDKHSNKNLNEKCSFCLNMFRETGEYELHYLQMRSYWKSFSD</sequence>
<dbReference type="GO" id="GO:0008270">
    <property type="term" value="F:zinc ion binding"/>
    <property type="evidence" value="ECO:0007669"/>
    <property type="project" value="UniProtKB-KW"/>
</dbReference>
<evidence type="ECO:0000259" key="2">
    <source>
        <dbReference type="PROSITE" id="PS50157"/>
    </source>
</evidence>
<dbReference type="PROSITE" id="PS50157">
    <property type="entry name" value="ZINC_FINGER_C2H2_2"/>
    <property type="match status" value="1"/>
</dbReference>
<evidence type="ECO:0000313" key="4">
    <source>
        <dbReference type="Proteomes" id="UP000623129"/>
    </source>
</evidence>
<dbReference type="InterPro" id="IPR013087">
    <property type="entry name" value="Znf_C2H2_type"/>
</dbReference>
<organism evidence="3 4">
    <name type="scientific">Carex littledalei</name>
    <dbReference type="NCBI Taxonomy" id="544730"/>
    <lineage>
        <taxon>Eukaryota</taxon>
        <taxon>Viridiplantae</taxon>
        <taxon>Streptophyta</taxon>
        <taxon>Embryophyta</taxon>
        <taxon>Tracheophyta</taxon>
        <taxon>Spermatophyta</taxon>
        <taxon>Magnoliopsida</taxon>
        <taxon>Liliopsida</taxon>
        <taxon>Poales</taxon>
        <taxon>Cyperaceae</taxon>
        <taxon>Cyperoideae</taxon>
        <taxon>Cariceae</taxon>
        <taxon>Carex</taxon>
        <taxon>Carex subgen. Euthyceras</taxon>
    </lineage>
</organism>
<keyword evidence="1" id="KW-0862">Zinc</keyword>
<evidence type="ECO:0000313" key="3">
    <source>
        <dbReference type="EMBL" id="KAF3327974.1"/>
    </source>
</evidence>
<dbReference type="EMBL" id="SWLB01000016">
    <property type="protein sequence ID" value="KAF3327974.1"/>
    <property type="molecule type" value="Genomic_DNA"/>
</dbReference>
<keyword evidence="1" id="KW-0863">Zinc-finger</keyword>
<protein>
    <recommendedName>
        <fullName evidence="2">C2H2-type domain-containing protein</fullName>
    </recommendedName>
</protein>
<dbReference type="PROSITE" id="PS00028">
    <property type="entry name" value="ZINC_FINGER_C2H2_1"/>
    <property type="match status" value="1"/>
</dbReference>
<feature type="domain" description="C2H2-type" evidence="2">
    <location>
        <begin position="62"/>
        <end position="90"/>
    </location>
</feature>
<dbReference type="Proteomes" id="UP000623129">
    <property type="component" value="Unassembled WGS sequence"/>
</dbReference>
<evidence type="ECO:0000256" key="1">
    <source>
        <dbReference type="PROSITE-ProRule" id="PRU00042"/>
    </source>
</evidence>
<dbReference type="AlphaFoldDB" id="A0A833VLN7"/>
<keyword evidence="4" id="KW-1185">Reference proteome</keyword>
<accession>A0A833VLN7</accession>